<dbReference type="PROSITE" id="PS50893">
    <property type="entry name" value="ABC_TRANSPORTER_2"/>
    <property type="match status" value="1"/>
</dbReference>
<dbReference type="InterPro" id="IPR003439">
    <property type="entry name" value="ABC_transporter-like_ATP-bd"/>
</dbReference>
<feature type="domain" description="ABC transporter" evidence="10">
    <location>
        <begin position="2"/>
        <end position="232"/>
    </location>
</feature>
<reference evidence="11 12" key="1">
    <citation type="submission" date="2018-03" db="EMBL/GenBank/DDBJ databases">
        <title>Genomic Encyclopedia of Type Strains, Phase III (KMG-III): the genomes of soil and plant-associated and newly described type strains.</title>
        <authorList>
            <person name="Whitman W."/>
        </authorList>
    </citation>
    <scope>NUCLEOTIDE SEQUENCE [LARGE SCALE GENOMIC DNA]</scope>
    <source>
        <strain evidence="11 12">CGMCC 4.7104</strain>
    </source>
</reference>
<dbReference type="SMART" id="SM00382">
    <property type="entry name" value="AAA"/>
    <property type="match status" value="1"/>
</dbReference>
<proteinExistence type="predicted"/>
<keyword evidence="4" id="KW-0547">Nucleotide-binding</keyword>
<dbReference type="SUPFAM" id="SSF52540">
    <property type="entry name" value="P-loop containing nucleoside triphosphate hydrolases"/>
    <property type="match status" value="1"/>
</dbReference>
<evidence type="ECO:0000313" key="11">
    <source>
        <dbReference type="EMBL" id="PRX64192.1"/>
    </source>
</evidence>
<dbReference type="InterPro" id="IPR017871">
    <property type="entry name" value="ABC_transporter-like_CS"/>
</dbReference>
<dbReference type="GO" id="GO:0016887">
    <property type="term" value="F:ATP hydrolysis activity"/>
    <property type="evidence" value="ECO:0007669"/>
    <property type="project" value="InterPro"/>
</dbReference>
<dbReference type="CDD" id="cd03259">
    <property type="entry name" value="ABC_Carb_Solutes_like"/>
    <property type="match status" value="1"/>
</dbReference>
<dbReference type="AlphaFoldDB" id="A0A2T0MY63"/>
<dbReference type="GO" id="GO:0015418">
    <property type="term" value="F:ABC-type quaternary ammonium compound transporting activity"/>
    <property type="evidence" value="ECO:0007669"/>
    <property type="project" value="UniProtKB-EC"/>
</dbReference>
<dbReference type="Proteomes" id="UP000238312">
    <property type="component" value="Unassembled WGS sequence"/>
</dbReference>
<evidence type="ECO:0000256" key="4">
    <source>
        <dbReference type="ARBA" id="ARBA00022741"/>
    </source>
</evidence>
<dbReference type="InterPro" id="IPR008995">
    <property type="entry name" value="Mo/tungstate-bd_C_term_dom"/>
</dbReference>
<dbReference type="Gene3D" id="3.40.50.300">
    <property type="entry name" value="P-loop containing nucleotide triphosphate hydrolases"/>
    <property type="match status" value="1"/>
</dbReference>
<dbReference type="Gene3D" id="2.40.50.100">
    <property type="match status" value="1"/>
</dbReference>
<keyword evidence="6" id="KW-0408">Iron</keyword>
<evidence type="ECO:0000256" key="9">
    <source>
        <dbReference type="ARBA" id="ARBA00066388"/>
    </source>
</evidence>
<organism evidence="11 12">
    <name type="scientific">Nonomuraea fuscirosea</name>
    <dbReference type="NCBI Taxonomy" id="1291556"/>
    <lineage>
        <taxon>Bacteria</taxon>
        <taxon>Bacillati</taxon>
        <taxon>Actinomycetota</taxon>
        <taxon>Actinomycetes</taxon>
        <taxon>Streptosporangiales</taxon>
        <taxon>Streptosporangiaceae</taxon>
        <taxon>Nonomuraea</taxon>
    </lineage>
</organism>
<dbReference type="SUPFAM" id="SSF50331">
    <property type="entry name" value="MOP-like"/>
    <property type="match status" value="1"/>
</dbReference>
<dbReference type="InterPro" id="IPR013611">
    <property type="entry name" value="Transp-assoc_OB_typ2"/>
</dbReference>
<dbReference type="InterPro" id="IPR003593">
    <property type="entry name" value="AAA+_ATPase"/>
</dbReference>
<accession>A0A2T0MY63</accession>
<sequence>MIELKSLCKSFDGVPAVRDLDLAVGRGEFLCLLGSSGCGKSTTLRMIAGFIRPDSGSVLIDGVDVSGYGPDARPTSMVFQDYAIFPHLTVAENIEFGLKAQKLAKDERARRTGEALDLVGLTGLGGRRPNELSGGQQQRVAVARSLAIRPSVLLMDEPLSNLDAKTRIQLRTQLREIQRDTGTTIVYVTHDQEEALALGDRIAVMKDGSLEQLGSGHEIYLAPSNGYVADFVGITNWLAGEYAGRSDSDESWQVNVAGAVLRATPASPSSSVSPGSPVDVSVRPEDVTLIEEEAPGAGVLRGVVRDVQFLGPVVRTYVEAGGSIVIVHTAQSGWSPGANVRLSIGEGAARAFPRSEGAWRPPEAAARSAARPVVAAAAS</sequence>
<dbReference type="GO" id="GO:0043190">
    <property type="term" value="C:ATP-binding cassette (ABC) transporter complex"/>
    <property type="evidence" value="ECO:0007669"/>
    <property type="project" value="InterPro"/>
</dbReference>
<keyword evidence="3" id="KW-0410">Iron transport</keyword>
<evidence type="ECO:0000256" key="8">
    <source>
        <dbReference type="ARBA" id="ARBA00023136"/>
    </source>
</evidence>
<dbReference type="PANTHER" id="PTHR42781">
    <property type="entry name" value="SPERMIDINE/PUTRESCINE IMPORT ATP-BINDING PROTEIN POTA"/>
    <property type="match status" value="1"/>
</dbReference>
<gene>
    <name evidence="11" type="ORF">B0I32_109120</name>
</gene>
<dbReference type="PROSITE" id="PS00211">
    <property type="entry name" value="ABC_TRANSPORTER_1"/>
    <property type="match status" value="1"/>
</dbReference>
<evidence type="ECO:0000256" key="2">
    <source>
        <dbReference type="ARBA" id="ARBA00022475"/>
    </source>
</evidence>
<evidence type="ECO:0000313" key="12">
    <source>
        <dbReference type="Proteomes" id="UP000238312"/>
    </source>
</evidence>
<dbReference type="InterPro" id="IPR050093">
    <property type="entry name" value="ABC_SmlMolc_Importer"/>
</dbReference>
<comment type="caution">
    <text evidence="11">The sequence shown here is derived from an EMBL/GenBank/DDBJ whole genome shotgun (WGS) entry which is preliminary data.</text>
</comment>
<dbReference type="InterPro" id="IPR015853">
    <property type="entry name" value="ABC_transpr_FbpC"/>
</dbReference>
<dbReference type="GO" id="GO:0015408">
    <property type="term" value="F:ABC-type ferric iron transporter activity"/>
    <property type="evidence" value="ECO:0007669"/>
    <property type="project" value="InterPro"/>
</dbReference>
<dbReference type="EMBL" id="PVNG01000009">
    <property type="protein sequence ID" value="PRX64192.1"/>
    <property type="molecule type" value="Genomic_DNA"/>
</dbReference>
<keyword evidence="12" id="KW-1185">Reference proteome</keyword>
<keyword evidence="8" id="KW-0472">Membrane</keyword>
<keyword evidence="2" id="KW-1003">Cell membrane</keyword>
<dbReference type="Pfam" id="PF00005">
    <property type="entry name" value="ABC_tran"/>
    <property type="match status" value="1"/>
</dbReference>
<evidence type="ECO:0000256" key="5">
    <source>
        <dbReference type="ARBA" id="ARBA00022840"/>
    </source>
</evidence>
<evidence type="ECO:0000256" key="3">
    <source>
        <dbReference type="ARBA" id="ARBA00022496"/>
    </source>
</evidence>
<keyword evidence="5 11" id="KW-0067">ATP-binding</keyword>
<evidence type="ECO:0000256" key="6">
    <source>
        <dbReference type="ARBA" id="ARBA00023004"/>
    </source>
</evidence>
<dbReference type="GO" id="GO:0005524">
    <property type="term" value="F:ATP binding"/>
    <property type="evidence" value="ECO:0007669"/>
    <property type="project" value="UniProtKB-KW"/>
</dbReference>
<keyword evidence="1" id="KW-0813">Transport</keyword>
<keyword evidence="7" id="KW-0406">Ion transport</keyword>
<dbReference type="FunFam" id="3.40.50.300:FF:000425">
    <property type="entry name" value="Probable ABC transporter, ATP-binding subunit"/>
    <property type="match status" value="1"/>
</dbReference>
<dbReference type="PANTHER" id="PTHR42781:SF4">
    <property type="entry name" value="SPERMIDINE_PUTRESCINE IMPORT ATP-BINDING PROTEIN POTA"/>
    <property type="match status" value="1"/>
</dbReference>
<name>A0A2T0MY63_9ACTN</name>
<evidence type="ECO:0000256" key="1">
    <source>
        <dbReference type="ARBA" id="ARBA00022448"/>
    </source>
</evidence>
<dbReference type="RefSeq" id="WP_181307642.1">
    <property type="nucleotide sequence ID" value="NZ_PVNG01000009.1"/>
</dbReference>
<evidence type="ECO:0000256" key="7">
    <source>
        <dbReference type="ARBA" id="ARBA00023065"/>
    </source>
</evidence>
<dbReference type="Pfam" id="PF08402">
    <property type="entry name" value="TOBE_2"/>
    <property type="match status" value="1"/>
</dbReference>
<protein>
    <recommendedName>
        <fullName evidence="9">ABC-type quaternary amine transporter</fullName>
        <ecNumber evidence="9">7.6.2.9</ecNumber>
    </recommendedName>
</protein>
<evidence type="ECO:0000259" key="10">
    <source>
        <dbReference type="PROSITE" id="PS50893"/>
    </source>
</evidence>
<dbReference type="InterPro" id="IPR027417">
    <property type="entry name" value="P-loop_NTPase"/>
</dbReference>
<dbReference type="EC" id="7.6.2.9" evidence="9"/>